<dbReference type="GO" id="GO:0005886">
    <property type="term" value="C:plasma membrane"/>
    <property type="evidence" value="ECO:0007669"/>
    <property type="project" value="UniProtKB-SubCell"/>
</dbReference>
<feature type="transmembrane region" description="Helical" evidence="4">
    <location>
        <begin position="143"/>
        <end position="166"/>
    </location>
</feature>
<keyword evidence="2" id="KW-1003">Cell membrane</keyword>
<dbReference type="PANTHER" id="PTHR34295:SF1">
    <property type="entry name" value="BIOTIN TRANSPORTER BIOY"/>
    <property type="match status" value="1"/>
</dbReference>
<comment type="subcellular location">
    <subcellularLocation>
        <location evidence="2">Cell membrane</location>
        <topology evidence="2">Multi-pass membrane protein</topology>
    </subcellularLocation>
</comment>
<dbReference type="Pfam" id="PF02632">
    <property type="entry name" value="BioY"/>
    <property type="match status" value="1"/>
</dbReference>
<dbReference type="PIRSF" id="PIRSF016661">
    <property type="entry name" value="BioY"/>
    <property type="match status" value="1"/>
</dbReference>
<evidence type="ECO:0000313" key="5">
    <source>
        <dbReference type="EMBL" id="MBG0739625.1"/>
    </source>
</evidence>
<keyword evidence="4" id="KW-1133">Transmembrane helix</keyword>
<dbReference type="AlphaFoldDB" id="A0A931CNU8"/>
<comment type="similarity">
    <text evidence="1 2">Belongs to the BioY family.</text>
</comment>
<feature type="transmembrane region" description="Helical" evidence="4">
    <location>
        <begin position="59"/>
        <end position="79"/>
    </location>
</feature>
<dbReference type="GO" id="GO:0015225">
    <property type="term" value="F:biotin transmembrane transporter activity"/>
    <property type="evidence" value="ECO:0007669"/>
    <property type="project" value="UniProtKB-UniRule"/>
</dbReference>
<dbReference type="EMBL" id="JADNYM010000010">
    <property type="protein sequence ID" value="MBG0739625.1"/>
    <property type="molecule type" value="Genomic_DNA"/>
</dbReference>
<keyword evidence="4" id="KW-0812">Transmembrane</keyword>
<dbReference type="Proteomes" id="UP000655366">
    <property type="component" value="Unassembled WGS sequence"/>
</dbReference>
<keyword evidence="2 4" id="KW-0472">Membrane</keyword>
<feature type="transmembrane region" description="Helical" evidence="4">
    <location>
        <begin position="115"/>
        <end position="136"/>
    </location>
</feature>
<gene>
    <name evidence="5" type="ORF">IV500_09530</name>
</gene>
<feature type="transmembrane region" description="Helical" evidence="4">
    <location>
        <begin position="35"/>
        <end position="53"/>
    </location>
</feature>
<evidence type="ECO:0000256" key="1">
    <source>
        <dbReference type="ARBA" id="ARBA00010692"/>
    </source>
</evidence>
<protein>
    <recommendedName>
        <fullName evidence="2">Biotin transporter</fullName>
    </recommendedName>
</protein>
<evidence type="ECO:0000256" key="2">
    <source>
        <dbReference type="PIRNR" id="PIRNR016661"/>
    </source>
</evidence>
<name>A0A931CNU8_9MICC</name>
<keyword evidence="2" id="KW-0813">Transport</keyword>
<dbReference type="PANTHER" id="PTHR34295">
    <property type="entry name" value="BIOTIN TRANSPORTER BIOY"/>
    <property type="match status" value="1"/>
</dbReference>
<evidence type="ECO:0000313" key="6">
    <source>
        <dbReference type="Proteomes" id="UP000655366"/>
    </source>
</evidence>
<dbReference type="RefSeq" id="WP_196396564.1">
    <property type="nucleotide sequence ID" value="NZ_JADNYM010000010.1"/>
</dbReference>
<feature type="transmembrane region" description="Helical" evidence="4">
    <location>
        <begin position="86"/>
        <end position="103"/>
    </location>
</feature>
<feature type="transmembrane region" description="Helical" evidence="4">
    <location>
        <begin position="186"/>
        <end position="203"/>
    </location>
</feature>
<proteinExistence type="inferred from homology"/>
<reference evidence="5 6" key="1">
    <citation type="submission" date="2020-11" db="EMBL/GenBank/DDBJ databases">
        <title>Arthrobacter antarcticus sp. nov., isolated from Antarctic Soil.</title>
        <authorList>
            <person name="Li J."/>
        </authorList>
    </citation>
    <scope>NUCLEOTIDE SEQUENCE [LARGE SCALE GENOMIC DNA]</scope>
    <source>
        <strain evidence="5 6">Z1-20</strain>
    </source>
</reference>
<evidence type="ECO:0000256" key="3">
    <source>
        <dbReference type="SAM" id="MobiDB-lite"/>
    </source>
</evidence>
<accession>A0A931CNU8</accession>
<dbReference type="InterPro" id="IPR003784">
    <property type="entry name" value="BioY"/>
</dbReference>
<evidence type="ECO:0000256" key="4">
    <source>
        <dbReference type="SAM" id="Phobius"/>
    </source>
</evidence>
<keyword evidence="6" id="KW-1185">Reference proteome</keyword>
<feature type="region of interest" description="Disordered" evidence="3">
    <location>
        <begin position="1"/>
        <end position="20"/>
    </location>
</feature>
<sequence>MPNTDQTQPSVVGARGSASAPTTLRRRSRWTAVDLALIAVFAALLAASVAVPGVPAGPFGVPITLQTLAVSLCGLVLGFGRGTAAVGLYILLGLIGLPIFAGFRSGPAVLAGPSAGYIIGFLLAAAAVGFLTPWALRRRRKAGWLFGVAVLGMLILHASGVAGFLLKGMGLSTAVLADAIYYPGDIIKNILAVGLALSLHRAFPDLLRRRRT</sequence>
<feature type="compositionally biased region" description="Polar residues" evidence="3">
    <location>
        <begin position="1"/>
        <end position="10"/>
    </location>
</feature>
<organism evidence="5 6">
    <name type="scientific">Arthrobacter terrae</name>
    <dbReference type="NCBI Taxonomy" id="2935737"/>
    <lineage>
        <taxon>Bacteria</taxon>
        <taxon>Bacillati</taxon>
        <taxon>Actinomycetota</taxon>
        <taxon>Actinomycetes</taxon>
        <taxon>Micrococcales</taxon>
        <taxon>Micrococcaceae</taxon>
        <taxon>Arthrobacter</taxon>
    </lineage>
</organism>
<dbReference type="Gene3D" id="1.10.1760.20">
    <property type="match status" value="1"/>
</dbReference>
<comment type="caution">
    <text evidence="5">The sequence shown here is derived from an EMBL/GenBank/DDBJ whole genome shotgun (WGS) entry which is preliminary data.</text>
</comment>